<dbReference type="Proteomes" id="UP001597319">
    <property type="component" value="Unassembled WGS sequence"/>
</dbReference>
<gene>
    <name evidence="2" type="ORF">ACFSR1_17355</name>
</gene>
<accession>A0ABW5LHV7</accession>
<dbReference type="EMBL" id="JBHULE010000019">
    <property type="protein sequence ID" value="MFD2564453.1"/>
    <property type="molecule type" value="Genomic_DNA"/>
</dbReference>
<name>A0ABW5LHV7_9FLAO</name>
<keyword evidence="3" id="KW-1185">Reference proteome</keyword>
<sequence>MKKLIALSMVLLLTMNYINGQESPKDKNKLKIKSITAGFGIYSSDLRTIDGPFGFNQAGPTLSAGLSVAYKKHLFSLDIDLGIDVEINIFGGDDGENAYFNSYDILYGREFSIFKWLRVEAHTGLGLYLYKDWVASESDYDTKAVIGIPVDLRFMIDSSRGFSFGINPEINFNKINTTYMGNIVFQYRFN</sequence>
<feature type="signal peptide" evidence="1">
    <location>
        <begin position="1"/>
        <end position="20"/>
    </location>
</feature>
<protein>
    <recommendedName>
        <fullName evidence="4">Outer membrane protein beta-barrel domain-containing protein</fullName>
    </recommendedName>
</protein>
<organism evidence="2 3">
    <name type="scientific">Aquimarina rubra</name>
    <dbReference type="NCBI Taxonomy" id="1920033"/>
    <lineage>
        <taxon>Bacteria</taxon>
        <taxon>Pseudomonadati</taxon>
        <taxon>Bacteroidota</taxon>
        <taxon>Flavobacteriia</taxon>
        <taxon>Flavobacteriales</taxon>
        <taxon>Flavobacteriaceae</taxon>
        <taxon>Aquimarina</taxon>
    </lineage>
</organism>
<keyword evidence="1" id="KW-0732">Signal</keyword>
<reference evidence="3" key="1">
    <citation type="journal article" date="2019" name="Int. J. Syst. Evol. Microbiol.">
        <title>The Global Catalogue of Microorganisms (GCM) 10K type strain sequencing project: providing services to taxonomists for standard genome sequencing and annotation.</title>
        <authorList>
            <consortium name="The Broad Institute Genomics Platform"/>
            <consortium name="The Broad Institute Genome Sequencing Center for Infectious Disease"/>
            <person name="Wu L."/>
            <person name="Ma J."/>
        </authorList>
    </citation>
    <scope>NUCLEOTIDE SEQUENCE [LARGE SCALE GENOMIC DNA]</scope>
    <source>
        <strain evidence="3">KCTC 52274</strain>
    </source>
</reference>
<evidence type="ECO:0008006" key="4">
    <source>
        <dbReference type="Google" id="ProtNLM"/>
    </source>
</evidence>
<evidence type="ECO:0000313" key="2">
    <source>
        <dbReference type="EMBL" id="MFD2564453.1"/>
    </source>
</evidence>
<evidence type="ECO:0000256" key="1">
    <source>
        <dbReference type="SAM" id="SignalP"/>
    </source>
</evidence>
<evidence type="ECO:0000313" key="3">
    <source>
        <dbReference type="Proteomes" id="UP001597319"/>
    </source>
</evidence>
<dbReference type="RefSeq" id="WP_378294284.1">
    <property type="nucleotide sequence ID" value="NZ_JBHULE010000019.1"/>
</dbReference>
<comment type="caution">
    <text evidence="2">The sequence shown here is derived from an EMBL/GenBank/DDBJ whole genome shotgun (WGS) entry which is preliminary data.</text>
</comment>
<feature type="chain" id="PRO_5046165885" description="Outer membrane protein beta-barrel domain-containing protein" evidence="1">
    <location>
        <begin position="21"/>
        <end position="190"/>
    </location>
</feature>
<proteinExistence type="predicted"/>